<dbReference type="SUPFAM" id="SSF48208">
    <property type="entry name" value="Six-hairpin glycosidases"/>
    <property type="match status" value="1"/>
</dbReference>
<dbReference type="PANTHER" id="PTHR34987:SF6">
    <property type="entry name" value="ALPHA-L-RHAMNOSIDASE SIX-HAIRPIN GLYCOSIDASE DOMAIN-CONTAINING PROTEIN"/>
    <property type="match status" value="1"/>
</dbReference>
<dbReference type="AlphaFoldDB" id="A0A081PBM2"/>
<feature type="domain" description="Alpha-L-rhamnosidase C-terminal" evidence="2">
    <location>
        <begin position="527"/>
        <end position="584"/>
    </location>
</feature>
<feature type="domain" description="Alpha-L-rhamnosidase six-hairpin glycosidase" evidence="1">
    <location>
        <begin position="202"/>
        <end position="498"/>
    </location>
</feature>
<dbReference type="Gene3D" id="2.60.120.260">
    <property type="entry name" value="Galactose-binding domain-like"/>
    <property type="match status" value="1"/>
</dbReference>
<dbReference type="InterPro" id="IPR035396">
    <property type="entry name" value="Bac_rhamnosid6H"/>
</dbReference>
<name>A0A081PBM2_9SPHI</name>
<evidence type="ECO:0000259" key="2">
    <source>
        <dbReference type="Pfam" id="PF17390"/>
    </source>
</evidence>
<organism evidence="3 4">
    <name type="scientific">Pedobacter antarcticus 4BY</name>
    <dbReference type="NCBI Taxonomy" id="1358423"/>
    <lineage>
        <taxon>Bacteria</taxon>
        <taxon>Pseudomonadati</taxon>
        <taxon>Bacteroidota</taxon>
        <taxon>Sphingobacteriia</taxon>
        <taxon>Sphingobacteriales</taxon>
        <taxon>Sphingobacteriaceae</taxon>
        <taxon>Pedobacter</taxon>
    </lineage>
</organism>
<dbReference type="Pfam" id="PF17390">
    <property type="entry name" value="Bac_rhamnosid_C"/>
    <property type="match status" value="1"/>
</dbReference>
<dbReference type="PANTHER" id="PTHR34987">
    <property type="entry name" value="C, PUTATIVE (AFU_ORTHOLOGUE AFUA_3G02880)-RELATED"/>
    <property type="match status" value="1"/>
</dbReference>
<dbReference type="Gene3D" id="2.60.420.10">
    <property type="entry name" value="Maltose phosphorylase, domain 3"/>
    <property type="match status" value="1"/>
</dbReference>
<dbReference type="Proteomes" id="UP000028007">
    <property type="component" value="Unassembled WGS sequence"/>
</dbReference>
<accession>A0A081PBM2</accession>
<evidence type="ECO:0000313" key="3">
    <source>
        <dbReference type="EMBL" id="KEQ28095.1"/>
    </source>
</evidence>
<dbReference type="Gene3D" id="1.50.10.10">
    <property type="match status" value="1"/>
</dbReference>
<dbReference type="GO" id="GO:0005975">
    <property type="term" value="P:carbohydrate metabolic process"/>
    <property type="evidence" value="ECO:0007669"/>
    <property type="project" value="InterPro"/>
</dbReference>
<gene>
    <name evidence="3" type="ORF">N180_00205</name>
</gene>
<dbReference type="InterPro" id="IPR035398">
    <property type="entry name" value="Bac_rhamnosid_C"/>
</dbReference>
<comment type="caution">
    <text evidence="3">The sequence shown here is derived from an EMBL/GenBank/DDBJ whole genome shotgun (WGS) entry which is preliminary data.</text>
</comment>
<dbReference type="RefSeq" id="WP_234797486.1">
    <property type="nucleotide sequence ID" value="NZ_JNFF01000117.1"/>
</dbReference>
<dbReference type="Pfam" id="PF17389">
    <property type="entry name" value="Bac_rhamnosid6H"/>
    <property type="match status" value="1"/>
</dbReference>
<protein>
    <submittedName>
        <fullName evidence="3">Alpha-L-rhamnosidase</fullName>
    </submittedName>
</protein>
<evidence type="ECO:0000259" key="1">
    <source>
        <dbReference type="Pfam" id="PF17389"/>
    </source>
</evidence>
<dbReference type="InterPro" id="IPR008928">
    <property type="entry name" value="6-hairpin_glycosidase_sf"/>
</dbReference>
<dbReference type="InterPro" id="IPR012341">
    <property type="entry name" value="6hp_glycosidase-like_sf"/>
</dbReference>
<keyword evidence="4" id="KW-1185">Reference proteome</keyword>
<dbReference type="EMBL" id="JNFF01000117">
    <property type="protein sequence ID" value="KEQ28095.1"/>
    <property type="molecule type" value="Genomic_DNA"/>
</dbReference>
<sequence>MMIVNLRAFLFLLLLVISSSIYAQLPPVFKGRDTAGISRDPRTRMYLSPTRILWKSDSSGTYVKDAHQLLKPGNGQAELVNKDLVTLKNDGVHQPGILLDFGKEIHGGIQLVTGLMANQKPLKVRIRFGESATEAMSDIDTLSGATNDHAIRDMIVELPWLGGMEFGNTGFRFVRIDLIDPGRELLLKEARAIFVYRDIPYKGSFHSSDERLNEIWATGAYTVHLNMQQYLWDGVKRDRLVWVGDMHPEVMTINSVFGYNEVVPQSLDLIRNVNPLPSWMNGISSYSMWWIRIQRDWFKYQGRRDYLEAQRGYLVDLLGHLISKINGNQEALDGNRFLDWPSSENKAAIHAGLQAMMIMTLQDGAELCRVLGEEKTAVRCDQAISRLKKHVPEIGDSKQAAALMAMAGLIPAKKANEYLKIGGTKNFSTFYGYYMLQAKAKAGDYQGAIDNIKEYWGGMLDLGATTFWEDFDLDWTKNAGRIDELVPAGKIDVHACYGAYCYKNLRHSLAHGWASGPTAWLTEHVLGIQVLEPGSKVIQVRPHLGDLTFAQGTFPTPHGLVTVKHTRLADGEIKTEIDAPEGVRIVR</sequence>
<evidence type="ECO:0000313" key="4">
    <source>
        <dbReference type="Proteomes" id="UP000028007"/>
    </source>
</evidence>
<reference evidence="3 4" key="1">
    <citation type="journal article" date="1992" name="Int. J. Syst. Bacteriol.">
        <title>Sphingobacterium antarcticus sp. nov. a Psychrotrophic Bacterium from the Soils of Schirmacher Oasis, Antarctica.</title>
        <authorList>
            <person name="Shivaji S."/>
            <person name="Ray M.K."/>
            <person name="Rao N.S."/>
            <person name="Saiserr L."/>
            <person name="Jagannadham M.V."/>
            <person name="Kumar G.S."/>
            <person name="Reddy G."/>
            <person name="Bhargava P.M."/>
        </authorList>
    </citation>
    <scope>NUCLEOTIDE SEQUENCE [LARGE SCALE GENOMIC DNA]</scope>
    <source>
        <strain evidence="3 4">4BY</strain>
    </source>
</reference>
<dbReference type="eggNOG" id="COG3408">
    <property type="taxonomic scope" value="Bacteria"/>
</dbReference>
<proteinExistence type="predicted"/>